<dbReference type="PROSITE" id="PS00642">
    <property type="entry name" value="COMPLEX1_75K_2"/>
    <property type="match status" value="1"/>
</dbReference>
<keyword evidence="9 12" id="KW-0411">Iron-sulfur</keyword>
<dbReference type="InterPro" id="IPR001041">
    <property type="entry name" value="2Fe-2S_ferredoxin-type"/>
</dbReference>
<keyword evidence="8 12" id="KW-0408">Iron</keyword>
<evidence type="ECO:0000256" key="12">
    <source>
        <dbReference type="RuleBase" id="RU003525"/>
    </source>
</evidence>
<dbReference type="NCBIfam" id="TIGR01973">
    <property type="entry name" value="NuoG"/>
    <property type="match status" value="1"/>
</dbReference>
<dbReference type="SUPFAM" id="SSF53706">
    <property type="entry name" value="Formate dehydrogenase/DMSO reductase, domains 1-3"/>
    <property type="match status" value="1"/>
</dbReference>
<dbReference type="CDD" id="cd00207">
    <property type="entry name" value="fer2"/>
    <property type="match status" value="1"/>
</dbReference>
<dbReference type="GO" id="GO:0016020">
    <property type="term" value="C:membrane"/>
    <property type="evidence" value="ECO:0007669"/>
    <property type="project" value="InterPro"/>
</dbReference>
<organism evidence="16 17">
    <name type="scientific">Bordetella genomosp. 12</name>
    <dbReference type="NCBI Taxonomy" id="463035"/>
    <lineage>
        <taxon>Bacteria</taxon>
        <taxon>Pseudomonadati</taxon>
        <taxon>Pseudomonadota</taxon>
        <taxon>Betaproteobacteria</taxon>
        <taxon>Burkholderiales</taxon>
        <taxon>Alcaligenaceae</taxon>
        <taxon>Bordetella</taxon>
    </lineage>
</organism>
<sequence>MVELTVDGNKVEVPEGSMVMHAAQKIGLYVPHFCYHKKLSIAANCRMCLVEVEKAPKALPACATPVTNGMVVHTCSEKAKAAQKSVMEFLLINHPLDCPICDQGGECQLQDLAVGYGGSSSRYHEEKRVVFHKDLGPLVSAEEMSRCIHCTRCVRFGQEIGGMMELGMLNRGEHSEITSFVGRSIESELSGNMIDICPVGALTSKPFRYSARTWELARRRSVSPHDSVGANLVVQVKGDRVLRVVPFENEDVNECWISDRDRFSYEGLNVEDRLAAPMIRGTDGQWQEASWADALQAVAQGLSRVRESAGAGQIGALATEYATTEEFSLLARLTRALGSENIDFRLRQTDAAFDAALSGAPWLGMPIAELDNLDRVLVVGSFLRKDHPLMAQRLRQAVKRGTQVLLLDSAADDPLLPVAARLTVAPSELARGLAEVVVALAQAKQLAVPAEFAALTPGEEAKRIAASLASGSNAAVLLGNLAVAAPNAATLAANARAIAELAGAKFGFLTAGGNTVGGYLAGAVPGRGGKTAAQMLAEPLKAYVVLHAEPTLDADNGPQALAALRGAQFAVALTSYRSSAEEWADVMLPVAPFTETSGTFVNAAGVAQSFKGTVAPHGQSRPAWKVLRVLGNVLHLAGFEDETSEAVRDAALAGGIEGRLSNDINAALGVGQPAGALERLADVPIYRSDAMVRRSAPLQAHAASRAPKARMNARTLAALGLEAGAKVRVSSAQGAVELEAALDQAVADNAVRVAAAFAQTAALGGAFGQISVERA</sequence>
<dbReference type="Gene3D" id="3.10.20.740">
    <property type="match status" value="1"/>
</dbReference>
<dbReference type="PROSITE" id="PS00641">
    <property type="entry name" value="COMPLEX1_75K_1"/>
    <property type="match status" value="1"/>
</dbReference>
<dbReference type="InterPro" id="IPR006963">
    <property type="entry name" value="Mopterin_OxRdtase_4Fe-4S_dom"/>
</dbReference>
<dbReference type="Pfam" id="PF01568">
    <property type="entry name" value="Molydop_binding"/>
    <property type="match status" value="1"/>
</dbReference>
<gene>
    <name evidence="16" type="ORF">CAL22_06025</name>
</gene>
<dbReference type="FunFam" id="3.30.200.210:FF:000002">
    <property type="entry name" value="NADH-ubiquinone oxidoreductase 75 kDa subunit"/>
    <property type="match status" value="1"/>
</dbReference>
<dbReference type="SUPFAM" id="SSF54292">
    <property type="entry name" value="2Fe-2S ferredoxin-like"/>
    <property type="match status" value="1"/>
</dbReference>
<keyword evidence="17" id="KW-1185">Reference proteome</keyword>
<dbReference type="InterPro" id="IPR054351">
    <property type="entry name" value="NADH_UbQ_OxRdtase_ferredoxin"/>
</dbReference>
<comment type="cofactor">
    <cofactor evidence="1 12">
        <name>[4Fe-4S] cluster</name>
        <dbReference type="ChEBI" id="CHEBI:49883"/>
    </cofactor>
</comment>
<dbReference type="Pfam" id="PF13510">
    <property type="entry name" value="Fer2_4"/>
    <property type="match status" value="1"/>
</dbReference>
<dbReference type="RefSeq" id="WP_094811383.1">
    <property type="nucleotide sequence ID" value="NZ_NEVU01000002.1"/>
</dbReference>
<dbReference type="EMBL" id="NEVU01000002">
    <property type="protein sequence ID" value="OZI74056.1"/>
    <property type="molecule type" value="Genomic_DNA"/>
</dbReference>
<accession>A0A261VIT0</accession>
<evidence type="ECO:0000313" key="16">
    <source>
        <dbReference type="EMBL" id="OZI74056.1"/>
    </source>
</evidence>
<evidence type="ECO:0000256" key="2">
    <source>
        <dbReference type="ARBA" id="ARBA00005404"/>
    </source>
</evidence>
<dbReference type="PANTHER" id="PTHR43105">
    <property type="entry name" value="RESPIRATORY NITRATE REDUCTASE"/>
    <property type="match status" value="1"/>
</dbReference>
<dbReference type="Gene3D" id="3.40.50.740">
    <property type="match status" value="2"/>
</dbReference>
<dbReference type="AlphaFoldDB" id="A0A261VIT0"/>
<dbReference type="SMART" id="SM00929">
    <property type="entry name" value="NADH-G_4Fe-4S_3"/>
    <property type="match status" value="1"/>
</dbReference>
<keyword evidence="10 12" id="KW-0520">NAD</keyword>
<dbReference type="InterPro" id="IPR006656">
    <property type="entry name" value="Mopterin_OxRdtase"/>
</dbReference>
<dbReference type="Pfam" id="PF22117">
    <property type="entry name" value="Fer4_Nqo3"/>
    <property type="match status" value="1"/>
</dbReference>
<dbReference type="GO" id="GO:0008137">
    <property type="term" value="F:NADH dehydrogenase (ubiquinone) activity"/>
    <property type="evidence" value="ECO:0007669"/>
    <property type="project" value="UniProtKB-UniRule"/>
</dbReference>
<evidence type="ECO:0000259" key="13">
    <source>
        <dbReference type="PROSITE" id="PS51085"/>
    </source>
</evidence>
<evidence type="ECO:0000256" key="4">
    <source>
        <dbReference type="ARBA" id="ARBA00022714"/>
    </source>
</evidence>
<keyword evidence="3 12" id="KW-0004">4Fe-4S</keyword>
<dbReference type="Gene3D" id="3.40.228.10">
    <property type="entry name" value="Dimethylsulfoxide Reductase, domain 2"/>
    <property type="match status" value="1"/>
</dbReference>
<dbReference type="PROSITE" id="PS51085">
    <property type="entry name" value="2FE2S_FER_2"/>
    <property type="match status" value="1"/>
</dbReference>
<feature type="domain" description="4Fe-4S Mo/W bis-MGD-type" evidence="14">
    <location>
        <begin position="216"/>
        <end position="272"/>
    </location>
</feature>
<dbReference type="SUPFAM" id="SSF50692">
    <property type="entry name" value="ADC-like"/>
    <property type="match status" value="1"/>
</dbReference>
<feature type="domain" description="2Fe-2S ferredoxin-type" evidence="13">
    <location>
        <begin position="1"/>
        <end position="78"/>
    </location>
</feature>
<evidence type="ECO:0000259" key="14">
    <source>
        <dbReference type="PROSITE" id="PS51669"/>
    </source>
</evidence>
<dbReference type="InterPro" id="IPR050123">
    <property type="entry name" value="Prok_molybdopt-oxidoreductase"/>
</dbReference>
<dbReference type="GO" id="GO:0051537">
    <property type="term" value="F:2 iron, 2 sulfur cluster binding"/>
    <property type="evidence" value="ECO:0007669"/>
    <property type="project" value="UniProtKB-UniRule"/>
</dbReference>
<dbReference type="PROSITE" id="PS00643">
    <property type="entry name" value="COMPLEX1_75K_3"/>
    <property type="match status" value="1"/>
</dbReference>
<evidence type="ECO:0000256" key="11">
    <source>
        <dbReference type="ARBA" id="ARBA00047712"/>
    </source>
</evidence>
<evidence type="ECO:0000256" key="5">
    <source>
        <dbReference type="ARBA" id="ARBA00022719"/>
    </source>
</evidence>
<dbReference type="GO" id="GO:0048038">
    <property type="term" value="F:quinone binding"/>
    <property type="evidence" value="ECO:0007669"/>
    <property type="project" value="UniProtKB-UniRule"/>
</dbReference>
<dbReference type="InterPro" id="IPR006657">
    <property type="entry name" value="MoPterin_dinucl-bd_dom"/>
</dbReference>
<dbReference type="OrthoDB" id="9810782at2"/>
<comment type="catalytic activity">
    <reaction evidence="11 12">
        <text>a quinone + NADH + 5 H(+)(in) = a quinol + NAD(+) + 4 H(+)(out)</text>
        <dbReference type="Rhea" id="RHEA:57888"/>
        <dbReference type="ChEBI" id="CHEBI:15378"/>
        <dbReference type="ChEBI" id="CHEBI:24646"/>
        <dbReference type="ChEBI" id="CHEBI:57540"/>
        <dbReference type="ChEBI" id="CHEBI:57945"/>
        <dbReference type="ChEBI" id="CHEBI:132124"/>
    </reaction>
</comment>
<keyword evidence="4 12" id="KW-0001">2Fe-2S</keyword>
<dbReference type="Pfam" id="PF10588">
    <property type="entry name" value="NADH-G_4Fe-4S_3"/>
    <property type="match status" value="1"/>
</dbReference>
<reference evidence="17" key="1">
    <citation type="submission" date="2017-05" db="EMBL/GenBank/DDBJ databases">
        <title>Complete and WGS of Bordetella genogroups.</title>
        <authorList>
            <person name="Spilker T."/>
            <person name="Lipuma J."/>
        </authorList>
    </citation>
    <scope>NUCLEOTIDE SEQUENCE [LARGE SCALE GENOMIC DNA]</scope>
    <source>
        <strain evidence="17">AU6712</strain>
    </source>
</reference>
<dbReference type="GO" id="GO:0042773">
    <property type="term" value="P:ATP synthesis coupled electron transport"/>
    <property type="evidence" value="ECO:0007669"/>
    <property type="project" value="InterPro"/>
</dbReference>
<keyword evidence="7 12" id="KW-1278">Translocase</keyword>
<proteinExistence type="inferred from homology"/>
<dbReference type="GO" id="GO:0016651">
    <property type="term" value="F:oxidoreductase activity, acting on NAD(P)H"/>
    <property type="evidence" value="ECO:0007669"/>
    <property type="project" value="InterPro"/>
</dbReference>
<dbReference type="InterPro" id="IPR010228">
    <property type="entry name" value="NADH_UbQ_OxRdtase_Gsu"/>
</dbReference>
<evidence type="ECO:0000256" key="8">
    <source>
        <dbReference type="ARBA" id="ARBA00023004"/>
    </source>
</evidence>
<evidence type="ECO:0000256" key="7">
    <source>
        <dbReference type="ARBA" id="ARBA00022967"/>
    </source>
</evidence>
<dbReference type="Pfam" id="PF00384">
    <property type="entry name" value="Molybdopterin"/>
    <property type="match status" value="1"/>
</dbReference>
<dbReference type="CDD" id="cd02772">
    <property type="entry name" value="MopB_NDH-1_NuoG2"/>
    <property type="match status" value="1"/>
</dbReference>
<evidence type="ECO:0000256" key="10">
    <source>
        <dbReference type="ARBA" id="ARBA00023027"/>
    </source>
</evidence>
<comment type="cofactor">
    <cofactor evidence="12">
        <name>[2Fe-2S] cluster</name>
        <dbReference type="ChEBI" id="CHEBI:190135"/>
    </cofactor>
    <text evidence="12">Binds 1 [2Fe-2S] cluster per subunit.</text>
</comment>
<protein>
    <recommendedName>
        <fullName evidence="12">NADH-quinone oxidoreductase</fullName>
        <ecNumber evidence="12">7.1.1.-</ecNumber>
    </recommendedName>
</protein>
<dbReference type="GO" id="GO:0051539">
    <property type="term" value="F:4 iron, 4 sulfur cluster binding"/>
    <property type="evidence" value="ECO:0007669"/>
    <property type="project" value="UniProtKB-KW"/>
</dbReference>
<evidence type="ECO:0000259" key="15">
    <source>
        <dbReference type="PROSITE" id="PS51839"/>
    </source>
</evidence>
<evidence type="ECO:0000313" key="17">
    <source>
        <dbReference type="Proteomes" id="UP000216429"/>
    </source>
</evidence>
<dbReference type="Pfam" id="PF22151">
    <property type="entry name" value="Fer4_NDSU1"/>
    <property type="match status" value="1"/>
</dbReference>
<keyword evidence="6 12" id="KW-0479">Metal-binding</keyword>
<evidence type="ECO:0000256" key="1">
    <source>
        <dbReference type="ARBA" id="ARBA00001966"/>
    </source>
</evidence>
<dbReference type="InterPro" id="IPR009010">
    <property type="entry name" value="Asp_de-COase-like_dom_sf"/>
</dbReference>
<comment type="similarity">
    <text evidence="2 12">Belongs to the complex I 75 kDa subunit family.</text>
</comment>
<dbReference type="FunFam" id="3.30.70.20:FF:000002">
    <property type="entry name" value="NADH-ubiquinone oxidoreductase 75 kDa subunit"/>
    <property type="match status" value="1"/>
</dbReference>
<dbReference type="PROSITE" id="PS51669">
    <property type="entry name" value="4FE4S_MOW_BIS_MGD"/>
    <property type="match status" value="1"/>
</dbReference>
<dbReference type="InterPro" id="IPR019574">
    <property type="entry name" value="NADH_UbQ_OxRdtase_Gsu_4Fe4S-bd"/>
</dbReference>
<dbReference type="GO" id="GO:1990204">
    <property type="term" value="C:oxidoreductase complex"/>
    <property type="evidence" value="ECO:0007669"/>
    <property type="project" value="UniProtKB-ARBA"/>
</dbReference>
<dbReference type="PANTHER" id="PTHR43105:SF13">
    <property type="entry name" value="NADH-UBIQUINONE OXIDOREDUCTASE 75 KDA SUBUNIT, MITOCHONDRIAL"/>
    <property type="match status" value="1"/>
</dbReference>
<dbReference type="FunFam" id="3.10.20.740:FF:000001">
    <property type="entry name" value="NADH-quinone oxidoreductase subunit G"/>
    <property type="match status" value="1"/>
</dbReference>
<dbReference type="InterPro" id="IPR000283">
    <property type="entry name" value="NADH_UbQ_OxRdtase_75kDa_su_CS"/>
</dbReference>
<dbReference type="SUPFAM" id="SSF54862">
    <property type="entry name" value="4Fe-4S ferredoxins"/>
    <property type="match status" value="1"/>
</dbReference>
<dbReference type="InterPro" id="IPR036010">
    <property type="entry name" value="2Fe-2S_ferredoxin-like_sf"/>
</dbReference>
<name>A0A261VIT0_9BORD</name>
<dbReference type="Gene3D" id="3.30.70.20">
    <property type="match status" value="1"/>
</dbReference>
<dbReference type="Gene3D" id="2.40.40.20">
    <property type="match status" value="1"/>
</dbReference>
<dbReference type="GO" id="GO:0046872">
    <property type="term" value="F:metal ion binding"/>
    <property type="evidence" value="ECO:0007669"/>
    <property type="project" value="UniProtKB-UniRule"/>
</dbReference>
<dbReference type="Proteomes" id="UP000216429">
    <property type="component" value="Unassembled WGS sequence"/>
</dbReference>
<feature type="domain" description="4Fe-4S His(Cys)3-ligated-type" evidence="15">
    <location>
        <begin position="78"/>
        <end position="117"/>
    </location>
</feature>
<comment type="caution">
    <text evidence="16">The sequence shown here is derived from an EMBL/GenBank/DDBJ whole genome shotgun (WGS) entry which is preliminary data.</text>
</comment>
<keyword evidence="5 12" id="KW-0874">Quinone</keyword>
<dbReference type="EC" id="7.1.1.-" evidence="12"/>
<comment type="function">
    <text evidence="12">NDH-1 shuttles electrons from NADH, via FMN and iron-sulfur (Fe-S) centers, to quinones in the respiratory chain. Couples the redox reaction to proton translocation (for every two electrons transferred, four hydrogen ions are translocated across the cytoplasmic membrane), and thus conserves the redox energy in a proton gradient.</text>
</comment>
<dbReference type="GO" id="GO:0043546">
    <property type="term" value="F:molybdopterin cofactor binding"/>
    <property type="evidence" value="ECO:0007669"/>
    <property type="project" value="InterPro"/>
</dbReference>
<evidence type="ECO:0000256" key="9">
    <source>
        <dbReference type="ARBA" id="ARBA00023014"/>
    </source>
</evidence>
<dbReference type="PROSITE" id="PS51839">
    <property type="entry name" value="4FE4S_HC3"/>
    <property type="match status" value="1"/>
</dbReference>
<evidence type="ECO:0000256" key="6">
    <source>
        <dbReference type="ARBA" id="ARBA00022723"/>
    </source>
</evidence>
<evidence type="ECO:0000256" key="3">
    <source>
        <dbReference type="ARBA" id="ARBA00022485"/>
    </source>
</evidence>